<evidence type="ECO:0000313" key="5">
    <source>
        <dbReference type="Proteomes" id="UP000183794"/>
    </source>
</evidence>
<feature type="transmembrane region" description="Helical" evidence="1">
    <location>
        <begin position="74"/>
        <end position="95"/>
    </location>
</feature>
<dbReference type="InterPro" id="IPR026268">
    <property type="entry name" value="RseC"/>
</dbReference>
<dbReference type="Proteomes" id="UP000182660">
    <property type="component" value="Unassembled WGS sequence"/>
</dbReference>
<dbReference type="RefSeq" id="WP_045108884.1">
    <property type="nucleotide sequence ID" value="NZ_CAWQZC010000077.1"/>
</dbReference>
<dbReference type="KEGG" id="mvs:MVIS_0423"/>
<evidence type="ECO:0000313" key="3">
    <source>
        <dbReference type="EMBL" id="SGY82228.1"/>
    </source>
</evidence>
<name>A0A090IFF3_9GAMM</name>
<dbReference type="EMBL" id="FPLD01000005">
    <property type="protein sequence ID" value="SGY82228.1"/>
    <property type="molecule type" value="Genomic_DNA"/>
</dbReference>
<dbReference type="EMBL" id="FPLJ01000005">
    <property type="protein sequence ID" value="SGY81901.1"/>
    <property type="molecule type" value="Genomic_DNA"/>
</dbReference>
<protein>
    <submittedName>
        <fullName evidence="3">Uncharacterized protein</fullName>
    </submittedName>
</protein>
<reference evidence="3 5" key="2">
    <citation type="submission" date="2016-11" db="EMBL/GenBank/DDBJ databases">
        <authorList>
            <person name="Jaros S."/>
            <person name="Januszkiewicz K."/>
            <person name="Wedrychowicz H."/>
        </authorList>
    </citation>
    <scope>NUCLEOTIDE SEQUENCE [LARGE SCALE GENOMIC DNA]</scope>
    <source>
        <strain evidence="3">NVI 5450</strain>
    </source>
</reference>
<dbReference type="PANTHER" id="PTHR35867:SF1">
    <property type="entry name" value="PROTEIN RSEC"/>
    <property type="match status" value="1"/>
</dbReference>
<dbReference type="PANTHER" id="PTHR35867">
    <property type="entry name" value="PROTEIN RSEC"/>
    <property type="match status" value="1"/>
</dbReference>
<gene>
    <name evidence="2" type="ORF">MT2528_0139</name>
    <name evidence="3" type="ORF">NVI5450_0124</name>
</gene>
<keyword evidence="1" id="KW-1133">Transmembrane helix</keyword>
<evidence type="ECO:0000256" key="1">
    <source>
        <dbReference type="SAM" id="Phobius"/>
    </source>
</evidence>
<evidence type="ECO:0000313" key="4">
    <source>
        <dbReference type="Proteomes" id="UP000182660"/>
    </source>
</evidence>
<dbReference type="GeneID" id="61293869"/>
<dbReference type="AlphaFoldDB" id="A0A090IFF3"/>
<reference evidence="2 4" key="1">
    <citation type="submission" date="2016-11" db="EMBL/GenBank/DDBJ databases">
        <authorList>
            <person name="Klemetsen T."/>
        </authorList>
    </citation>
    <scope>NUCLEOTIDE SEQUENCE [LARGE SCALE GENOMIC DNA]</scope>
    <source>
        <strain evidence="2">MT 2528</strain>
    </source>
</reference>
<dbReference type="HOGENOM" id="CLU_124911_0_0_6"/>
<dbReference type="OrthoDB" id="9795854at2"/>
<sequence length="159" mass="17222">MIIETAIVQSVTGDQVSVQCESQSACNHCHASDNCGTGTVAKAFPHRIHRFMVTKTADVVAGDKIEIGLREKNLVTSAMLVYLLPLAVILLSLGLGQYLSQVSQFEGEGLVILAAFVGGYIGFSCTRKLSAIFDQRFDFKPKMLGVVVQSEVIGQWRAD</sequence>
<feature type="transmembrane region" description="Helical" evidence="1">
    <location>
        <begin position="107"/>
        <end position="126"/>
    </location>
</feature>
<dbReference type="PATRIC" id="fig|80854.5.peg.449"/>
<accession>A0A090IFF3</accession>
<dbReference type="Pfam" id="PF04246">
    <property type="entry name" value="RseC_MucC"/>
    <property type="match status" value="1"/>
</dbReference>
<organism evidence="3 5">
    <name type="scientific">Moritella viscosa</name>
    <dbReference type="NCBI Taxonomy" id="80854"/>
    <lineage>
        <taxon>Bacteria</taxon>
        <taxon>Pseudomonadati</taxon>
        <taxon>Pseudomonadota</taxon>
        <taxon>Gammaproteobacteria</taxon>
        <taxon>Alteromonadales</taxon>
        <taxon>Moritellaceae</taxon>
        <taxon>Moritella</taxon>
    </lineage>
</organism>
<dbReference type="PIRSF" id="PIRSF004923">
    <property type="entry name" value="RseC"/>
    <property type="match status" value="1"/>
</dbReference>
<keyword evidence="1" id="KW-0812">Transmembrane</keyword>
<proteinExistence type="predicted"/>
<keyword evidence="1" id="KW-0472">Membrane</keyword>
<dbReference type="Proteomes" id="UP000183794">
    <property type="component" value="Unassembled WGS sequence"/>
</dbReference>
<dbReference type="STRING" id="80854.MVIS_0423"/>
<evidence type="ECO:0000313" key="2">
    <source>
        <dbReference type="EMBL" id="SGY81901.1"/>
    </source>
</evidence>
<dbReference type="InterPro" id="IPR007359">
    <property type="entry name" value="SigmaE_reg_RseC_MucC"/>
</dbReference>
<keyword evidence="4" id="KW-1185">Reference proteome</keyword>